<proteinExistence type="inferred from homology"/>
<dbReference type="PROSITE" id="PS00139">
    <property type="entry name" value="THIOL_PROTEASE_CYS"/>
    <property type="match status" value="1"/>
</dbReference>
<protein>
    <submittedName>
        <fullName evidence="6">Cathepsin L1-like</fullName>
    </submittedName>
</protein>
<evidence type="ECO:0000313" key="6">
    <source>
        <dbReference type="EMBL" id="CAB4015545.1"/>
    </source>
</evidence>
<dbReference type="InterPro" id="IPR013128">
    <property type="entry name" value="Peptidase_C1A"/>
</dbReference>
<dbReference type="SMART" id="SM00645">
    <property type="entry name" value="Pept_C1"/>
    <property type="match status" value="1"/>
</dbReference>
<dbReference type="PANTHER" id="PTHR12411">
    <property type="entry name" value="CYSTEINE PROTEASE FAMILY C1-RELATED"/>
    <property type="match status" value="1"/>
</dbReference>
<reference evidence="6" key="1">
    <citation type="submission" date="2020-04" db="EMBL/GenBank/DDBJ databases">
        <authorList>
            <person name="Alioto T."/>
            <person name="Alioto T."/>
            <person name="Gomez Garrido J."/>
        </authorList>
    </citation>
    <scope>NUCLEOTIDE SEQUENCE</scope>
    <source>
        <strain evidence="6">A484AB</strain>
    </source>
</reference>
<evidence type="ECO:0000313" key="7">
    <source>
        <dbReference type="Proteomes" id="UP001152795"/>
    </source>
</evidence>
<dbReference type="PROSITE" id="PS00639">
    <property type="entry name" value="THIOL_PROTEASE_HIS"/>
    <property type="match status" value="1"/>
</dbReference>
<gene>
    <name evidence="6" type="ORF">PACLA_8A006349</name>
</gene>
<keyword evidence="2" id="KW-0645">Protease</keyword>
<evidence type="ECO:0000256" key="3">
    <source>
        <dbReference type="ARBA" id="ARBA00022801"/>
    </source>
</evidence>
<organism evidence="6 7">
    <name type="scientific">Paramuricea clavata</name>
    <name type="common">Red gorgonian</name>
    <name type="synonym">Violescent sea-whip</name>
    <dbReference type="NCBI Taxonomy" id="317549"/>
    <lineage>
        <taxon>Eukaryota</taxon>
        <taxon>Metazoa</taxon>
        <taxon>Cnidaria</taxon>
        <taxon>Anthozoa</taxon>
        <taxon>Octocorallia</taxon>
        <taxon>Malacalcyonacea</taxon>
        <taxon>Plexauridae</taxon>
        <taxon>Paramuricea</taxon>
    </lineage>
</organism>
<keyword evidence="7" id="KW-1185">Reference proteome</keyword>
<dbReference type="InterPro" id="IPR000668">
    <property type="entry name" value="Peptidase_C1A_C"/>
</dbReference>
<dbReference type="GO" id="GO:0006508">
    <property type="term" value="P:proteolysis"/>
    <property type="evidence" value="ECO:0007669"/>
    <property type="project" value="UniProtKB-KW"/>
</dbReference>
<evidence type="ECO:0000256" key="2">
    <source>
        <dbReference type="ARBA" id="ARBA00022670"/>
    </source>
</evidence>
<dbReference type="FunFam" id="3.90.70.10:FF:000006">
    <property type="entry name" value="Cathepsin S"/>
    <property type="match status" value="1"/>
</dbReference>
<sequence length="256" mass="27685">MNHLGDYTTLEFRHILLGTKYNHKLERSGSTYLPPSNVKLNSSVDWRKSGYVTGVKNQGQCGSCWAFSTTGSLEGQHFKKTGNLVSLSEQNLVDCSKSYGNNGCEGGLMDDAFRYIKANNGIDTEASYPYTAEDGSCHFSASNVGATCTGYVDVTKGSEADLKSAAGTVGPISVAIDASHFSFQFYHSGVYNEPSCSTTQLDHGVLVVGYGTDSGQDYWIVKNSWGASWGKEGYIWMTRNDNNQCGIATSASYPLV</sequence>
<keyword evidence="5" id="KW-1015">Disulfide bond</keyword>
<dbReference type="OrthoDB" id="10253408at2759"/>
<dbReference type="InterPro" id="IPR025661">
    <property type="entry name" value="Pept_asp_AS"/>
</dbReference>
<dbReference type="GO" id="GO:0008234">
    <property type="term" value="F:cysteine-type peptidase activity"/>
    <property type="evidence" value="ECO:0007669"/>
    <property type="project" value="UniProtKB-KW"/>
</dbReference>
<dbReference type="Pfam" id="PF00112">
    <property type="entry name" value="Peptidase_C1"/>
    <property type="match status" value="1"/>
</dbReference>
<dbReference type="EMBL" id="CACRXK020008758">
    <property type="protein sequence ID" value="CAB4015545.1"/>
    <property type="molecule type" value="Genomic_DNA"/>
</dbReference>
<dbReference type="PRINTS" id="PR00705">
    <property type="entry name" value="PAPAIN"/>
</dbReference>
<accession>A0A7D9IXN9</accession>
<dbReference type="CDD" id="cd02248">
    <property type="entry name" value="Peptidase_C1A"/>
    <property type="match status" value="1"/>
</dbReference>
<dbReference type="PROSITE" id="PS00640">
    <property type="entry name" value="THIOL_PROTEASE_ASN"/>
    <property type="match status" value="1"/>
</dbReference>
<dbReference type="InterPro" id="IPR038765">
    <property type="entry name" value="Papain-like_cys_pep_sf"/>
</dbReference>
<keyword evidence="4" id="KW-0788">Thiol protease</keyword>
<dbReference type="InterPro" id="IPR000169">
    <property type="entry name" value="Pept_cys_AS"/>
</dbReference>
<dbReference type="InterPro" id="IPR025660">
    <property type="entry name" value="Pept_his_AS"/>
</dbReference>
<dbReference type="InterPro" id="IPR039417">
    <property type="entry name" value="Peptidase_C1A_papain-like"/>
</dbReference>
<dbReference type="SUPFAM" id="SSF54001">
    <property type="entry name" value="Cysteine proteinases"/>
    <property type="match status" value="1"/>
</dbReference>
<evidence type="ECO:0000256" key="4">
    <source>
        <dbReference type="ARBA" id="ARBA00022807"/>
    </source>
</evidence>
<comment type="caution">
    <text evidence="6">The sequence shown here is derived from an EMBL/GenBank/DDBJ whole genome shotgun (WGS) entry which is preliminary data.</text>
</comment>
<keyword evidence="3" id="KW-0378">Hydrolase</keyword>
<name>A0A7D9IXN9_PARCT</name>
<evidence type="ECO:0000256" key="1">
    <source>
        <dbReference type="ARBA" id="ARBA00008455"/>
    </source>
</evidence>
<dbReference type="AlphaFoldDB" id="A0A7D9IXN9"/>
<evidence type="ECO:0000256" key="5">
    <source>
        <dbReference type="ARBA" id="ARBA00023157"/>
    </source>
</evidence>
<dbReference type="Proteomes" id="UP001152795">
    <property type="component" value="Unassembled WGS sequence"/>
</dbReference>
<comment type="similarity">
    <text evidence="1">Belongs to the peptidase C1 family.</text>
</comment>
<dbReference type="Gene3D" id="3.90.70.10">
    <property type="entry name" value="Cysteine proteinases"/>
    <property type="match status" value="1"/>
</dbReference>